<keyword evidence="4 6" id="KW-1133">Transmembrane helix</keyword>
<accession>A0AAE9D6A2</accession>
<evidence type="ECO:0000313" key="8">
    <source>
        <dbReference type="Proteomes" id="UP000827892"/>
    </source>
</evidence>
<dbReference type="PANTHER" id="PTHR31552:SF29">
    <property type="entry name" value="SERPENTINE RECEPTOR CLASS GAMMA"/>
    <property type="match status" value="1"/>
</dbReference>
<comment type="caution">
    <text evidence="6">Lacks conserved residue(s) required for the propagation of feature annotation.</text>
</comment>
<dbReference type="InterPro" id="IPR000609">
    <property type="entry name" value="7TM_GPCR_serpentine_rcpt_Srg"/>
</dbReference>
<feature type="transmembrane region" description="Helical" evidence="6">
    <location>
        <begin position="86"/>
        <end position="106"/>
    </location>
</feature>
<keyword evidence="3 6" id="KW-0812">Transmembrane</keyword>
<feature type="transmembrane region" description="Helical" evidence="6">
    <location>
        <begin position="21"/>
        <end position="41"/>
    </location>
</feature>
<comment type="subcellular location">
    <subcellularLocation>
        <location evidence="1">Membrane</location>
        <topology evidence="1">Multi-pass membrane protein</topology>
    </subcellularLocation>
</comment>
<protein>
    <recommendedName>
        <fullName evidence="6">Serpentine receptor class gamma</fullName>
    </recommendedName>
</protein>
<evidence type="ECO:0000313" key="7">
    <source>
        <dbReference type="EMBL" id="ULT97819.1"/>
    </source>
</evidence>
<dbReference type="GO" id="GO:0007606">
    <property type="term" value="P:sensory perception of chemical stimulus"/>
    <property type="evidence" value="ECO:0007669"/>
    <property type="project" value="UniProtKB-UniRule"/>
</dbReference>
<comment type="similarity">
    <text evidence="2 6">Belongs to the nematode receptor-like protein srg family.</text>
</comment>
<dbReference type="Proteomes" id="UP000827892">
    <property type="component" value="Chromosome IV"/>
</dbReference>
<dbReference type="Pfam" id="PF02118">
    <property type="entry name" value="Srg"/>
    <property type="match status" value="2"/>
</dbReference>
<organism evidence="7 8">
    <name type="scientific">Caenorhabditis briggsae</name>
    <dbReference type="NCBI Taxonomy" id="6238"/>
    <lineage>
        <taxon>Eukaryota</taxon>
        <taxon>Metazoa</taxon>
        <taxon>Ecdysozoa</taxon>
        <taxon>Nematoda</taxon>
        <taxon>Chromadorea</taxon>
        <taxon>Rhabditida</taxon>
        <taxon>Rhabditina</taxon>
        <taxon>Rhabditomorpha</taxon>
        <taxon>Rhabditoidea</taxon>
        <taxon>Rhabditidae</taxon>
        <taxon>Peloderinae</taxon>
        <taxon>Caenorhabditis</taxon>
    </lineage>
</organism>
<evidence type="ECO:0000256" key="2">
    <source>
        <dbReference type="ARBA" id="ARBA00005692"/>
    </source>
</evidence>
<dbReference type="GO" id="GO:0004888">
    <property type="term" value="F:transmembrane signaling receptor activity"/>
    <property type="evidence" value="ECO:0007669"/>
    <property type="project" value="InterPro"/>
</dbReference>
<keyword evidence="5 6" id="KW-0472">Membrane</keyword>
<evidence type="ECO:0000256" key="6">
    <source>
        <dbReference type="RuleBase" id="RU280813"/>
    </source>
</evidence>
<evidence type="ECO:0000256" key="5">
    <source>
        <dbReference type="ARBA" id="ARBA00023136"/>
    </source>
</evidence>
<reference evidence="7 8" key="1">
    <citation type="submission" date="2022-05" db="EMBL/GenBank/DDBJ databases">
        <title>Chromosome-level reference genomes for two strains of Caenorhabditis briggsae: an improved platform for comparative genomics.</title>
        <authorList>
            <person name="Stevens L."/>
            <person name="Andersen E.C."/>
        </authorList>
    </citation>
    <scope>NUCLEOTIDE SEQUENCE [LARGE SCALE GENOMIC DNA]</scope>
    <source>
        <strain evidence="7">QX1410_ONT</strain>
        <tissue evidence="7">Whole-organism</tissue>
    </source>
</reference>
<proteinExistence type="inferred from homology"/>
<gene>
    <name evidence="7" type="ORF">L3Y34_005568</name>
</gene>
<evidence type="ECO:0000256" key="1">
    <source>
        <dbReference type="ARBA" id="ARBA00004141"/>
    </source>
</evidence>
<dbReference type="EMBL" id="CP090894">
    <property type="protein sequence ID" value="ULT97819.1"/>
    <property type="molecule type" value="Genomic_DNA"/>
</dbReference>
<sequence>MVTMMSLNRTTSIFAYFLYEKIWQFLFPFSLGTVVLCAVYFTRTILVTSPYYVYNEALDMYSIKADSFLLQIDPSRSTVLGQVAQVLLPFFSDFLTISQPYILILMSSKVRLEMLKMYFGKSPKVGVFFVKSLGRQSGSRASQVPRN</sequence>
<dbReference type="AlphaFoldDB" id="A0AAE9D6A2"/>
<evidence type="ECO:0000256" key="4">
    <source>
        <dbReference type="ARBA" id="ARBA00022989"/>
    </source>
</evidence>
<dbReference type="GO" id="GO:0016020">
    <property type="term" value="C:membrane"/>
    <property type="evidence" value="ECO:0007669"/>
    <property type="project" value="UniProtKB-SubCell"/>
</dbReference>
<name>A0AAE9D6A2_CAEBR</name>
<evidence type="ECO:0000256" key="3">
    <source>
        <dbReference type="ARBA" id="ARBA00022692"/>
    </source>
</evidence>
<dbReference type="PANTHER" id="PTHR31552">
    <property type="entry name" value="SERPENTINE RECEPTOR CLASS GAMMA"/>
    <property type="match status" value="1"/>
</dbReference>